<dbReference type="InterPro" id="IPR019799">
    <property type="entry name" value="Glyco_hydro_22_CS"/>
</dbReference>
<proteinExistence type="inferred from homology"/>
<evidence type="ECO:0000313" key="13">
    <source>
        <dbReference type="Proteomes" id="UP000007648"/>
    </source>
</evidence>
<keyword evidence="13" id="KW-1185">Reference proteome</keyword>
<evidence type="ECO:0000256" key="1">
    <source>
        <dbReference type="ARBA" id="ARBA00000632"/>
    </source>
</evidence>
<dbReference type="InterPro" id="IPR023346">
    <property type="entry name" value="Lysozyme-like_dom_sf"/>
</dbReference>
<evidence type="ECO:0000256" key="4">
    <source>
        <dbReference type="ARBA" id="ARBA00022529"/>
    </source>
</evidence>
<evidence type="ECO:0000256" key="2">
    <source>
        <dbReference type="ARBA" id="ARBA00010859"/>
    </source>
</evidence>
<reference evidence="12" key="3">
    <citation type="submission" date="2025-09" db="UniProtKB">
        <authorList>
            <consortium name="Ensembl"/>
        </authorList>
    </citation>
    <scope>IDENTIFICATION</scope>
</reference>
<dbReference type="GO" id="GO:0003796">
    <property type="term" value="F:lysozyme activity"/>
    <property type="evidence" value="ECO:0007669"/>
    <property type="project" value="UniProtKB-EC"/>
</dbReference>
<reference evidence="12 13" key="1">
    <citation type="journal article" date="2011" name="Proc. Natl. Acad. Sci. U.S.A.">
        <title>Genetic diversity and population structure of the endangered marsupial Sarcophilus harrisii (Tasmanian devil).</title>
        <authorList>
            <person name="Miller W."/>
            <person name="Hayes V.M."/>
            <person name="Ratan A."/>
            <person name="Petersen D.C."/>
            <person name="Wittekindt N.E."/>
            <person name="Miller J."/>
            <person name="Walenz B."/>
            <person name="Knight J."/>
            <person name="Qi J."/>
            <person name="Zhao F."/>
            <person name="Wang Q."/>
            <person name="Bedoya-Reina O.C."/>
            <person name="Katiyar N."/>
            <person name="Tomsho L.P."/>
            <person name="Kasson L.M."/>
            <person name="Hardie R.A."/>
            <person name="Woodbridge P."/>
            <person name="Tindall E.A."/>
            <person name="Bertelsen M.F."/>
            <person name="Dixon D."/>
            <person name="Pyecroft S."/>
            <person name="Helgen K.M."/>
            <person name="Lesk A.M."/>
            <person name="Pringle T.H."/>
            <person name="Patterson N."/>
            <person name="Zhang Y."/>
            <person name="Kreiss A."/>
            <person name="Woods G.M."/>
            <person name="Jones M.E."/>
            <person name="Schuster S.C."/>
        </authorList>
    </citation>
    <scope>NUCLEOTIDE SEQUENCE [LARGE SCALE GENOMIC DNA]</scope>
</reference>
<dbReference type="InterPro" id="IPR001916">
    <property type="entry name" value="Glyco_hydro_22"/>
</dbReference>
<name>A0A7N4NT84_SARHA</name>
<organism evidence="12 13">
    <name type="scientific">Sarcophilus harrisii</name>
    <name type="common">Tasmanian devil</name>
    <name type="synonym">Sarcophilus laniarius</name>
    <dbReference type="NCBI Taxonomy" id="9305"/>
    <lineage>
        <taxon>Eukaryota</taxon>
        <taxon>Metazoa</taxon>
        <taxon>Chordata</taxon>
        <taxon>Craniata</taxon>
        <taxon>Vertebrata</taxon>
        <taxon>Euteleostomi</taxon>
        <taxon>Mammalia</taxon>
        <taxon>Metatheria</taxon>
        <taxon>Dasyuromorphia</taxon>
        <taxon>Dasyuridae</taxon>
        <taxon>Sarcophilus</taxon>
    </lineage>
</organism>
<evidence type="ECO:0000313" key="12">
    <source>
        <dbReference type="Ensembl" id="ENSSHAP00000027676.1"/>
    </source>
</evidence>
<dbReference type="Gene3D" id="1.10.530.10">
    <property type="match status" value="1"/>
</dbReference>
<reference evidence="12" key="2">
    <citation type="submission" date="2025-08" db="UniProtKB">
        <authorList>
            <consortium name="Ensembl"/>
        </authorList>
    </citation>
    <scope>IDENTIFICATION</scope>
</reference>
<feature type="chain" id="PRO_5029794336" description="lysozyme" evidence="10">
    <location>
        <begin position="19"/>
        <end position="176"/>
    </location>
</feature>
<feature type="domain" description="Glycosyl hydrolases family 22 (GH22)" evidence="11">
    <location>
        <begin position="95"/>
        <end position="113"/>
    </location>
</feature>
<dbReference type="PANTHER" id="PTHR11407">
    <property type="entry name" value="LYSOZYME C"/>
    <property type="match status" value="1"/>
</dbReference>
<feature type="signal peptide" evidence="10">
    <location>
        <begin position="1"/>
        <end position="18"/>
    </location>
</feature>
<dbReference type="SUPFAM" id="SSF53955">
    <property type="entry name" value="Lysozyme-like"/>
    <property type="match status" value="1"/>
</dbReference>
<dbReference type="FunFam" id="1.10.530.10:FF:000001">
    <property type="entry name" value="Lysozyme C"/>
    <property type="match status" value="1"/>
</dbReference>
<dbReference type="PRINTS" id="PR00135">
    <property type="entry name" value="LYZLACT"/>
</dbReference>
<evidence type="ECO:0000256" key="8">
    <source>
        <dbReference type="ARBA" id="ARBA00023295"/>
    </source>
</evidence>
<dbReference type="PRINTS" id="PR00137">
    <property type="entry name" value="LYSOZYME"/>
</dbReference>
<evidence type="ECO:0000256" key="10">
    <source>
        <dbReference type="SAM" id="SignalP"/>
    </source>
</evidence>
<dbReference type="PROSITE" id="PS51348">
    <property type="entry name" value="GLYCOSYL_HYDROL_F22_2"/>
    <property type="match status" value="1"/>
</dbReference>
<dbReference type="EC" id="3.2.1.17" evidence="3"/>
<dbReference type="Proteomes" id="UP000007648">
    <property type="component" value="Unassembled WGS sequence"/>
</dbReference>
<dbReference type="PANTHER" id="PTHR11407:SF28">
    <property type="entry name" value="LYSOZYME C"/>
    <property type="match status" value="1"/>
</dbReference>
<gene>
    <name evidence="12" type="primary">LYZ</name>
</gene>
<dbReference type="PROSITE" id="PS00128">
    <property type="entry name" value="GLYCOSYL_HYDROL_F22_1"/>
    <property type="match status" value="1"/>
</dbReference>
<dbReference type="GeneTree" id="ENSGT00940000153832"/>
<dbReference type="CDD" id="cd16897">
    <property type="entry name" value="LYZ_C"/>
    <property type="match status" value="1"/>
</dbReference>
<keyword evidence="7" id="KW-1015">Disulfide bond</keyword>
<evidence type="ECO:0000256" key="7">
    <source>
        <dbReference type="ARBA" id="ARBA00023157"/>
    </source>
</evidence>
<evidence type="ECO:0000259" key="11">
    <source>
        <dbReference type="PROSITE" id="PS00128"/>
    </source>
</evidence>
<keyword evidence="10" id="KW-0732">Signal</keyword>
<dbReference type="InterPro" id="IPR000974">
    <property type="entry name" value="Glyco_hydro_22_lys"/>
</dbReference>
<sequence length="176" mass="20108">MKVLLLLGFIFLPMAVHGKIFERCDFARRIKELGMDNYHRVSLANWVCLAKWESSFNTKARNYNPGDKSTDYGIFQTNSHYWCDDGKTPHATNGCGYKCSELEEDNLIKAVKCAKKIVDQQGITAWVAWRNKCCNLPPLCPTTQYASSANKDAFKNQTLYSSLFKKIIFSNKIDTE</sequence>
<comment type="catalytic activity">
    <reaction evidence="1">
        <text>Hydrolysis of (1-&gt;4)-beta-linkages between N-acetylmuramic acid and N-acetyl-D-glucosamine residues in a peptidoglycan and between N-acetyl-D-glucosamine residues in chitodextrins.</text>
        <dbReference type="EC" id="3.2.1.17"/>
    </reaction>
</comment>
<dbReference type="GO" id="GO:0031640">
    <property type="term" value="P:killing of cells of another organism"/>
    <property type="evidence" value="ECO:0007669"/>
    <property type="project" value="UniProtKB-KW"/>
</dbReference>
<dbReference type="AlphaFoldDB" id="A0A7N4NT84"/>
<dbReference type="GO" id="GO:0050829">
    <property type="term" value="P:defense response to Gram-negative bacterium"/>
    <property type="evidence" value="ECO:0007669"/>
    <property type="project" value="TreeGrafter"/>
</dbReference>
<comment type="similarity">
    <text evidence="2 9">Belongs to the glycosyl hydrolase 22 family.</text>
</comment>
<accession>A0A7N4NT84</accession>
<evidence type="ECO:0000256" key="5">
    <source>
        <dbReference type="ARBA" id="ARBA00022638"/>
    </source>
</evidence>
<protein>
    <recommendedName>
        <fullName evidence="3">lysozyme</fullName>
        <ecNumber evidence="3">3.2.1.17</ecNumber>
    </recommendedName>
</protein>
<keyword evidence="8" id="KW-0326">Glycosidase</keyword>
<keyword evidence="6" id="KW-0378">Hydrolase</keyword>
<evidence type="ECO:0000256" key="3">
    <source>
        <dbReference type="ARBA" id="ARBA00012732"/>
    </source>
</evidence>
<keyword evidence="5" id="KW-0081">Bacteriolytic enzyme</keyword>
<dbReference type="InParanoid" id="A0A7N4NT84"/>
<dbReference type="GO" id="GO:0050830">
    <property type="term" value="P:defense response to Gram-positive bacterium"/>
    <property type="evidence" value="ECO:0007669"/>
    <property type="project" value="TreeGrafter"/>
</dbReference>
<dbReference type="SMART" id="SM00263">
    <property type="entry name" value="LYZ1"/>
    <property type="match status" value="1"/>
</dbReference>
<evidence type="ECO:0000256" key="9">
    <source>
        <dbReference type="RuleBase" id="RU004440"/>
    </source>
</evidence>
<keyword evidence="4" id="KW-0929">Antimicrobial</keyword>
<dbReference type="FunCoup" id="A0A7N4NT84">
    <property type="interactions" value="84"/>
</dbReference>
<dbReference type="Ensembl" id="ENSSHAT00000047803.1">
    <property type="protein sequence ID" value="ENSSHAP00000027676.1"/>
    <property type="gene ID" value="ENSSHAG00000004818.2"/>
</dbReference>
<dbReference type="Pfam" id="PF00062">
    <property type="entry name" value="Lys"/>
    <property type="match status" value="1"/>
</dbReference>
<evidence type="ECO:0000256" key="6">
    <source>
        <dbReference type="ARBA" id="ARBA00022801"/>
    </source>
</evidence>